<proteinExistence type="inferred from homology"/>
<dbReference type="GO" id="GO:0004519">
    <property type="term" value="F:endonuclease activity"/>
    <property type="evidence" value="ECO:0007669"/>
    <property type="project" value="UniProtKB-KW"/>
</dbReference>
<gene>
    <name evidence="5" type="ORF">D8M03_08975</name>
</gene>
<dbReference type="InterPro" id="IPR044946">
    <property type="entry name" value="Restrct_endonuc_typeI_TRD_sf"/>
</dbReference>
<dbReference type="PANTHER" id="PTHR30408">
    <property type="entry name" value="TYPE-1 RESTRICTION ENZYME ECOKI SPECIFICITY PROTEIN"/>
    <property type="match status" value="1"/>
</dbReference>
<reference evidence="5 6" key="1">
    <citation type="journal article" date="2016" name="Antonie Van Leeuwenhoek">
        <title>Lysinibacillus endophyticus sp. nov., an indole-3-acetic acid producing endophytic bacterium isolated from corn root (Zea mays cv. Xinken-5).</title>
        <authorList>
            <person name="Yu J."/>
            <person name="Guan X."/>
            <person name="Liu C."/>
            <person name="Xiang W."/>
            <person name="Yu Z."/>
            <person name="Liu X."/>
            <person name="Wang G."/>
        </authorList>
    </citation>
    <scope>NUCLEOTIDE SEQUENCE [LARGE SCALE GENOMIC DNA]</scope>
    <source>
        <strain evidence="5 6">DSM 100506</strain>
    </source>
</reference>
<keyword evidence="5" id="KW-0255">Endonuclease</keyword>
<name>A0A494Z2L1_9BACL</name>
<dbReference type="EMBL" id="RBZN01000018">
    <property type="protein sequence ID" value="RKQ16738.1"/>
    <property type="molecule type" value="Genomic_DNA"/>
</dbReference>
<keyword evidence="5" id="KW-0378">Hydrolase</keyword>
<sequence length="440" mass="50413">MSILKYLDLIIPSEWNKVRLATIANIIDPEPSHRAPALADGEGFPYIGIRDVNNDGTVNTVTARPIKEESLIEQEKRFKIDDGDLIFCRVATLGNPKIIKIDKRVALSATLALIKPKREKVNNIFLLYLLDSDYIKLQTELYSTGSTRKSLGMETIRKFEVLVPPLDIQNAIAEYLFEKMTVLDNIIEGKKRSIELLEQQRQSIITEAVTKGLNPNVKMKDSGVEWIGEIPEHWNVTKIKYNTYVKGRIGWQGLKSDEFVDEGPYLVTGTDFKNGYVEWSTCYHISEERYNEAPPIQLKENDLLITKDGTIGKLAIVKDMPSKAILNSGVFVTRPVNEKYLSEYMYWLLSSNVFDKYISLMETGSTIKHLYQETFVNFSYPLPSLKEQEEIVKCLNMKINDIDNIAHLVKEQILKLKEYRQSLIYEAVTGKIDVREMELD</sequence>
<feature type="domain" description="Type I restriction modification DNA specificity" evidence="4">
    <location>
        <begin position="12"/>
        <end position="195"/>
    </location>
</feature>
<comment type="caution">
    <text evidence="5">The sequence shown here is derived from an EMBL/GenBank/DDBJ whole genome shotgun (WGS) entry which is preliminary data.</text>
</comment>
<keyword evidence="2" id="KW-0680">Restriction system</keyword>
<dbReference type="GO" id="GO:0003677">
    <property type="term" value="F:DNA binding"/>
    <property type="evidence" value="ECO:0007669"/>
    <property type="project" value="UniProtKB-KW"/>
</dbReference>
<accession>A0A494Z2L1</accession>
<comment type="similarity">
    <text evidence="1">Belongs to the type-I restriction system S methylase family.</text>
</comment>
<dbReference type="SUPFAM" id="SSF116734">
    <property type="entry name" value="DNA methylase specificity domain"/>
    <property type="match status" value="2"/>
</dbReference>
<dbReference type="OrthoDB" id="9795776at2"/>
<evidence type="ECO:0000256" key="2">
    <source>
        <dbReference type="ARBA" id="ARBA00022747"/>
    </source>
</evidence>
<dbReference type="InterPro" id="IPR052021">
    <property type="entry name" value="Type-I_RS_S_subunit"/>
</dbReference>
<dbReference type="Proteomes" id="UP000272238">
    <property type="component" value="Unassembled WGS sequence"/>
</dbReference>
<dbReference type="Gene3D" id="1.10.287.1120">
    <property type="entry name" value="Bipartite methylase S protein"/>
    <property type="match status" value="1"/>
</dbReference>
<dbReference type="InterPro" id="IPR000055">
    <property type="entry name" value="Restrct_endonuc_typeI_TRD"/>
</dbReference>
<evidence type="ECO:0000256" key="3">
    <source>
        <dbReference type="ARBA" id="ARBA00023125"/>
    </source>
</evidence>
<feature type="domain" description="Type I restriction modification DNA specificity" evidence="4">
    <location>
        <begin position="255"/>
        <end position="404"/>
    </location>
</feature>
<evidence type="ECO:0000259" key="4">
    <source>
        <dbReference type="Pfam" id="PF01420"/>
    </source>
</evidence>
<evidence type="ECO:0000313" key="5">
    <source>
        <dbReference type="EMBL" id="RKQ16738.1"/>
    </source>
</evidence>
<evidence type="ECO:0000256" key="1">
    <source>
        <dbReference type="ARBA" id="ARBA00010923"/>
    </source>
</evidence>
<protein>
    <submittedName>
        <fullName evidence="5">Restriction endonuclease subunit S</fullName>
    </submittedName>
</protein>
<dbReference type="GO" id="GO:0009307">
    <property type="term" value="P:DNA restriction-modification system"/>
    <property type="evidence" value="ECO:0007669"/>
    <property type="project" value="UniProtKB-KW"/>
</dbReference>
<dbReference type="RefSeq" id="WP_121214433.1">
    <property type="nucleotide sequence ID" value="NZ_RBZN01000018.1"/>
</dbReference>
<evidence type="ECO:0000313" key="6">
    <source>
        <dbReference type="Proteomes" id="UP000272238"/>
    </source>
</evidence>
<dbReference type="AlphaFoldDB" id="A0A494Z2L1"/>
<organism evidence="5 6">
    <name type="scientific">Ureibacillus endophyticus</name>
    <dbReference type="NCBI Taxonomy" id="1978490"/>
    <lineage>
        <taxon>Bacteria</taxon>
        <taxon>Bacillati</taxon>
        <taxon>Bacillota</taxon>
        <taxon>Bacilli</taxon>
        <taxon>Bacillales</taxon>
        <taxon>Caryophanaceae</taxon>
        <taxon>Ureibacillus</taxon>
    </lineage>
</organism>
<keyword evidence="3" id="KW-0238">DNA-binding</keyword>
<dbReference type="Gene3D" id="3.90.220.20">
    <property type="entry name" value="DNA methylase specificity domains"/>
    <property type="match status" value="2"/>
</dbReference>
<keyword evidence="5" id="KW-0540">Nuclease</keyword>
<dbReference type="PANTHER" id="PTHR30408:SF12">
    <property type="entry name" value="TYPE I RESTRICTION ENZYME MJAVIII SPECIFICITY SUBUNIT"/>
    <property type="match status" value="1"/>
</dbReference>
<keyword evidence="6" id="KW-1185">Reference proteome</keyword>
<dbReference type="Pfam" id="PF01420">
    <property type="entry name" value="Methylase_S"/>
    <property type="match status" value="2"/>
</dbReference>